<dbReference type="OrthoDB" id="9808939at2"/>
<feature type="domain" description="NTP pyrophosphohydrolase MazG-like" evidence="1">
    <location>
        <begin position="30"/>
        <end position="103"/>
    </location>
</feature>
<keyword evidence="2" id="KW-0378">Hydrolase</keyword>
<dbReference type="SUPFAM" id="SSF101386">
    <property type="entry name" value="all-alpha NTP pyrophosphatases"/>
    <property type="match status" value="2"/>
</dbReference>
<dbReference type="GO" id="GO:0046052">
    <property type="term" value="P:UTP catabolic process"/>
    <property type="evidence" value="ECO:0007669"/>
    <property type="project" value="TreeGrafter"/>
</dbReference>
<dbReference type="EMBL" id="NIOJ01000032">
    <property type="protein sequence ID" value="PNT97958.1"/>
    <property type="molecule type" value="Genomic_DNA"/>
</dbReference>
<evidence type="ECO:0000313" key="2">
    <source>
        <dbReference type="EMBL" id="PNT97958.1"/>
    </source>
</evidence>
<dbReference type="GO" id="GO:0006950">
    <property type="term" value="P:response to stress"/>
    <property type="evidence" value="ECO:0007669"/>
    <property type="project" value="UniProtKB-ARBA"/>
</dbReference>
<name>A0A2K2FGQ2_9CLOT</name>
<dbReference type="PANTHER" id="PTHR30522">
    <property type="entry name" value="NUCLEOSIDE TRIPHOSPHATE PYROPHOSPHOHYDROLASE"/>
    <property type="match status" value="1"/>
</dbReference>
<dbReference type="GO" id="GO:0046061">
    <property type="term" value="P:dATP catabolic process"/>
    <property type="evidence" value="ECO:0007669"/>
    <property type="project" value="TreeGrafter"/>
</dbReference>
<feature type="domain" description="NTP pyrophosphohydrolase MazG-like" evidence="1">
    <location>
        <begin position="169"/>
        <end position="227"/>
    </location>
</feature>
<dbReference type="NCBIfam" id="NF007113">
    <property type="entry name" value="PRK09562.1"/>
    <property type="match status" value="1"/>
</dbReference>
<dbReference type="GO" id="GO:0046047">
    <property type="term" value="P:TTP catabolic process"/>
    <property type="evidence" value="ECO:0007669"/>
    <property type="project" value="TreeGrafter"/>
</dbReference>
<dbReference type="CDD" id="cd11529">
    <property type="entry name" value="NTP-PPase_MazG_Cterm"/>
    <property type="match status" value="1"/>
</dbReference>
<protein>
    <submittedName>
        <fullName evidence="2">Nucleoside triphosphate pyrophosphohydrolase</fullName>
    </submittedName>
</protein>
<evidence type="ECO:0000313" key="3">
    <source>
        <dbReference type="Proteomes" id="UP000236151"/>
    </source>
</evidence>
<dbReference type="InterPro" id="IPR011551">
    <property type="entry name" value="NTP_PyrPHydrolase_MazG"/>
</dbReference>
<dbReference type="FunFam" id="1.10.287.1080:FF:000001">
    <property type="entry name" value="Nucleoside triphosphate pyrophosphohydrolase"/>
    <property type="match status" value="1"/>
</dbReference>
<dbReference type="InterPro" id="IPR004518">
    <property type="entry name" value="MazG-like_dom"/>
</dbReference>
<dbReference type="KEGG" id="cthd:CDO33_00300"/>
<organism evidence="2 3">
    <name type="scientific">Clostridium thermosuccinogenes</name>
    <dbReference type="NCBI Taxonomy" id="84032"/>
    <lineage>
        <taxon>Bacteria</taxon>
        <taxon>Bacillati</taxon>
        <taxon>Bacillota</taxon>
        <taxon>Clostridia</taxon>
        <taxon>Eubacteriales</taxon>
        <taxon>Clostridiaceae</taxon>
        <taxon>Clostridium</taxon>
    </lineage>
</organism>
<dbReference type="FunFam" id="1.10.287.1080:FF:000003">
    <property type="entry name" value="Nucleoside triphosphate pyrophosphohydrolase"/>
    <property type="match status" value="1"/>
</dbReference>
<dbReference type="AlphaFoldDB" id="A0A2K2FGQ2"/>
<proteinExistence type="predicted"/>
<dbReference type="GO" id="GO:0047429">
    <property type="term" value="F:nucleoside triphosphate diphosphatase activity"/>
    <property type="evidence" value="ECO:0007669"/>
    <property type="project" value="InterPro"/>
</dbReference>
<dbReference type="Proteomes" id="UP000236151">
    <property type="component" value="Unassembled WGS sequence"/>
</dbReference>
<dbReference type="InterPro" id="IPR048015">
    <property type="entry name" value="NTP-PPase_MazG-like_N"/>
</dbReference>
<reference evidence="2 3" key="1">
    <citation type="submission" date="2017-06" db="EMBL/GenBank/DDBJ databases">
        <title>Investigating the central metabolism of Clostridium thermosuccinogenes.</title>
        <authorList>
            <person name="Koendjbiharie J.G."/>
            <person name="van Kranenburg R."/>
        </authorList>
    </citation>
    <scope>NUCLEOTIDE SEQUENCE [LARGE SCALE GENOMIC DNA]</scope>
    <source>
        <strain evidence="2 3">DSM 5806</strain>
    </source>
</reference>
<dbReference type="GO" id="GO:0006203">
    <property type="term" value="P:dGTP catabolic process"/>
    <property type="evidence" value="ECO:0007669"/>
    <property type="project" value="TreeGrafter"/>
</dbReference>
<keyword evidence="3" id="KW-1185">Reference proteome</keyword>
<dbReference type="RefSeq" id="WP_103082032.1">
    <property type="nucleotide sequence ID" value="NZ_CP021850.1"/>
</dbReference>
<dbReference type="Pfam" id="PF03819">
    <property type="entry name" value="MazG"/>
    <property type="match status" value="2"/>
</dbReference>
<dbReference type="Gene3D" id="1.10.287.1080">
    <property type="entry name" value="MazG-like"/>
    <property type="match status" value="2"/>
</dbReference>
<dbReference type="InterPro" id="IPR048011">
    <property type="entry name" value="NTP-PPase_MazG-like_C"/>
</dbReference>
<accession>A0A2K2FGQ2</accession>
<dbReference type="GO" id="GO:0046076">
    <property type="term" value="P:dTTP catabolic process"/>
    <property type="evidence" value="ECO:0007669"/>
    <property type="project" value="TreeGrafter"/>
</dbReference>
<dbReference type="NCBIfam" id="TIGR00444">
    <property type="entry name" value="mazG"/>
    <property type="match status" value="1"/>
</dbReference>
<dbReference type="CDD" id="cd11528">
    <property type="entry name" value="NTP-PPase_MazG_Nterm"/>
    <property type="match status" value="1"/>
</dbReference>
<dbReference type="GO" id="GO:0046081">
    <property type="term" value="P:dUTP catabolic process"/>
    <property type="evidence" value="ECO:0007669"/>
    <property type="project" value="TreeGrafter"/>
</dbReference>
<dbReference type="PANTHER" id="PTHR30522:SF0">
    <property type="entry name" value="NUCLEOSIDE TRIPHOSPHATE PYROPHOSPHOHYDROLASE"/>
    <property type="match status" value="1"/>
</dbReference>
<sequence>MLKDKYEFSDLLDIMARLRCEDGCPWDREQTHDSLKKYLIEETYEVLEAIDLKDKDKICEELGDVLLQVVFHAQIGKEENEFSIDDVITRVCRKLVQRHPHVFGEVKADTSEQVLENWEAIKKKEKGIKSHTGVLKDIPSNLPALMRSYKVQQKAALAGFDWDNIDDVINKVYEEISELKDVYKSENMERISDEIGDVFFSIVNLSRFLNVQPELALTGTINKFIKRFEYMEKECARNGRKLEDMSLAEMDDLWNKAKEHFSGEQS</sequence>
<gene>
    <name evidence="2" type="ORF">CDQ84_12300</name>
</gene>
<evidence type="ECO:0000259" key="1">
    <source>
        <dbReference type="Pfam" id="PF03819"/>
    </source>
</evidence>
<comment type="caution">
    <text evidence="2">The sequence shown here is derived from an EMBL/GenBank/DDBJ whole genome shotgun (WGS) entry which is preliminary data.</text>
</comment>